<keyword evidence="4 9" id="KW-0812">Transmembrane</keyword>
<dbReference type="InterPro" id="IPR036259">
    <property type="entry name" value="MFS_trans_sf"/>
</dbReference>
<dbReference type="InterPro" id="IPR005829">
    <property type="entry name" value="Sugar_transporter_CS"/>
</dbReference>
<sequence length="480" mass="50332">MGRSADGTPGGAADGTADGGAGGPVPPQRRPVNVTDRRTVRRAVFASALGNATEWYDFGVYSYLAATIGHLFYPTASAGGQLIATFTTFAAAFLIRPVGGLFFGPLGDRIGRKRVLAITMLMMALGTFSIGLLPVYDAVGILAPVLLLLARMVQGFSTGGEYGGATTFIGEYAPDRRRGFLSSWLEFGTVCGYAGGALVVTLLTVVLTDDQMADWGWRVPFLLALPLGAVGLYIRLRLEDTPAFTTATDTFADASARPSPLRQIADTVRGNLGPLGLCIGLVLVFNVNNYILTAYMPTYLTDELGYTGTHGLVITLVAMAAMLVLVTRMGRLSDRFGRRPLLMSGSVLTIAAALPAFWLLQQGRAAAFAGALLLAVVLVHFSGVVPSSLPALFPTKVRYAGLAIGFNVSVSLFGGTTPLMAEALVQATGNLYAPALLMLAAGAVGVLVVMRMPESAGRPLPGARPAATDRAEAERLALQH</sequence>
<dbReference type="RefSeq" id="WP_270684360.1">
    <property type="nucleotide sequence ID" value="NZ_JAQFWQ010000012.1"/>
</dbReference>
<evidence type="ECO:0000259" key="10">
    <source>
        <dbReference type="PROSITE" id="PS50850"/>
    </source>
</evidence>
<feature type="region of interest" description="Disordered" evidence="8">
    <location>
        <begin position="1"/>
        <end position="34"/>
    </location>
</feature>
<dbReference type="SUPFAM" id="SSF103473">
    <property type="entry name" value="MFS general substrate transporter"/>
    <property type="match status" value="1"/>
</dbReference>
<dbReference type="InterPro" id="IPR020846">
    <property type="entry name" value="MFS_dom"/>
</dbReference>
<feature type="transmembrane region" description="Helical" evidence="9">
    <location>
        <begin position="82"/>
        <end position="103"/>
    </location>
</feature>
<feature type="domain" description="Major facilitator superfamily (MFS) profile" evidence="10">
    <location>
        <begin position="43"/>
        <end position="457"/>
    </location>
</feature>
<dbReference type="Gene3D" id="1.20.1250.20">
    <property type="entry name" value="MFS general substrate transporter like domains"/>
    <property type="match status" value="2"/>
</dbReference>
<dbReference type="InterPro" id="IPR005828">
    <property type="entry name" value="MFS_sugar_transport-like"/>
</dbReference>
<evidence type="ECO:0000256" key="7">
    <source>
        <dbReference type="ARBA" id="ARBA00023136"/>
    </source>
</evidence>
<keyword evidence="6 9" id="KW-1133">Transmembrane helix</keyword>
<dbReference type="PANTHER" id="PTHR43528">
    <property type="entry name" value="ALPHA-KETOGLUTARATE PERMEASE"/>
    <property type="match status" value="1"/>
</dbReference>
<feature type="transmembrane region" description="Helical" evidence="9">
    <location>
        <begin position="184"/>
        <end position="207"/>
    </location>
</feature>
<proteinExistence type="predicted"/>
<dbReference type="EMBL" id="JAQFWQ010000012">
    <property type="protein sequence ID" value="MDA2810300.1"/>
    <property type="molecule type" value="Genomic_DNA"/>
</dbReference>
<comment type="subcellular location">
    <subcellularLocation>
        <location evidence="1">Cell membrane</location>
        <topology evidence="1">Multi-pass membrane protein</topology>
    </subcellularLocation>
</comment>
<name>A0ABT4U025_9ACTN</name>
<reference evidence="11 12" key="1">
    <citation type="submission" date="2023-01" db="EMBL/GenBank/DDBJ databases">
        <title>Draft genome sequence of Nocardiopsis sp. RSe5-2 isolated from halophytes.</title>
        <authorList>
            <person name="Duangmal K."/>
            <person name="Chantavorakit T."/>
        </authorList>
    </citation>
    <scope>NUCLEOTIDE SEQUENCE [LARGE SCALE GENOMIC DNA]</scope>
    <source>
        <strain evidence="11 12">RSe5-2</strain>
    </source>
</reference>
<evidence type="ECO:0000256" key="1">
    <source>
        <dbReference type="ARBA" id="ARBA00004651"/>
    </source>
</evidence>
<evidence type="ECO:0000256" key="2">
    <source>
        <dbReference type="ARBA" id="ARBA00022448"/>
    </source>
</evidence>
<dbReference type="PROSITE" id="PS50850">
    <property type="entry name" value="MFS"/>
    <property type="match status" value="1"/>
</dbReference>
<dbReference type="PANTHER" id="PTHR43528:SF1">
    <property type="entry name" value="ALPHA-KETOGLUTARATE PERMEASE"/>
    <property type="match status" value="1"/>
</dbReference>
<dbReference type="PROSITE" id="PS00217">
    <property type="entry name" value="SUGAR_TRANSPORT_2"/>
    <property type="match status" value="1"/>
</dbReference>
<gene>
    <name evidence="11" type="ORF">O4J56_06580</name>
</gene>
<feature type="transmembrane region" description="Helical" evidence="9">
    <location>
        <begin position="341"/>
        <end position="360"/>
    </location>
</feature>
<comment type="caution">
    <text evidence="11">The sequence shown here is derived from an EMBL/GenBank/DDBJ whole genome shotgun (WGS) entry which is preliminary data.</text>
</comment>
<evidence type="ECO:0000313" key="11">
    <source>
        <dbReference type="EMBL" id="MDA2810300.1"/>
    </source>
</evidence>
<dbReference type="Proteomes" id="UP001527866">
    <property type="component" value="Unassembled WGS sequence"/>
</dbReference>
<evidence type="ECO:0000256" key="8">
    <source>
        <dbReference type="SAM" id="MobiDB-lite"/>
    </source>
</evidence>
<evidence type="ECO:0000256" key="5">
    <source>
        <dbReference type="ARBA" id="ARBA00022847"/>
    </source>
</evidence>
<feature type="transmembrane region" description="Helical" evidence="9">
    <location>
        <begin position="115"/>
        <end position="135"/>
    </location>
</feature>
<feature type="transmembrane region" description="Helical" evidence="9">
    <location>
        <begin position="311"/>
        <end position="329"/>
    </location>
</feature>
<keyword evidence="7 9" id="KW-0472">Membrane</keyword>
<evidence type="ECO:0000256" key="3">
    <source>
        <dbReference type="ARBA" id="ARBA00022475"/>
    </source>
</evidence>
<evidence type="ECO:0000256" key="6">
    <source>
        <dbReference type="ARBA" id="ARBA00022989"/>
    </source>
</evidence>
<feature type="transmembrane region" description="Helical" evidence="9">
    <location>
        <begin position="219"/>
        <end position="236"/>
    </location>
</feature>
<feature type="transmembrane region" description="Helical" evidence="9">
    <location>
        <begin position="431"/>
        <end position="450"/>
    </location>
</feature>
<keyword evidence="5" id="KW-0769">Symport</keyword>
<evidence type="ECO:0000256" key="4">
    <source>
        <dbReference type="ARBA" id="ARBA00022692"/>
    </source>
</evidence>
<feature type="transmembrane region" description="Helical" evidence="9">
    <location>
        <begin position="141"/>
        <end position="163"/>
    </location>
</feature>
<feature type="transmembrane region" description="Helical" evidence="9">
    <location>
        <begin position="366"/>
        <end position="385"/>
    </location>
</feature>
<dbReference type="Pfam" id="PF00083">
    <property type="entry name" value="Sugar_tr"/>
    <property type="match status" value="1"/>
</dbReference>
<dbReference type="PROSITE" id="PS00216">
    <property type="entry name" value="SUGAR_TRANSPORT_1"/>
    <property type="match status" value="1"/>
</dbReference>
<protein>
    <submittedName>
        <fullName evidence="11">MFS transporter</fullName>
    </submittedName>
</protein>
<feature type="transmembrane region" description="Helical" evidence="9">
    <location>
        <begin position="272"/>
        <end position="291"/>
    </location>
</feature>
<organism evidence="11 12">
    <name type="scientific">Nocardiopsis endophytica</name>
    <dbReference type="NCBI Taxonomy" id="3018445"/>
    <lineage>
        <taxon>Bacteria</taxon>
        <taxon>Bacillati</taxon>
        <taxon>Actinomycetota</taxon>
        <taxon>Actinomycetes</taxon>
        <taxon>Streptosporangiales</taxon>
        <taxon>Nocardiopsidaceae</taxon>
        <taxon>Nocardiopsis</taxon>
    </lineage>
</organism>
<dbReference type="InterPro" id="IPR051084">
    <property type="entry name" value="H+-coupled_symporters"/>
</dbReference>
<keyword evidence="3" id="KW-1003">Cell membrane</keyword>
<evidence type="ECO:0000256" key="9">
    <source>
        <dbReference type="SAM" id="Phobius"/>
    </source>
</evidence>
<keyword evidence="12" id="KW-1185">Reference proteome</keyword>
<evidence type="ECO:0000313" key="12">
    <source>
        <dbReference type="Proteomes" id="UP001527866"/>
    </source>
</evidence>
<keyword evidence="2" id="KW-0813">Transport</keyword>
<feature type="transmembrane region" description="Helical" evidence="9">
    <location>
        <begin position="397"/>
        <end position="419"/>
    </location>
</feature>
<feature type="compositionally biased region" description="Gly residues" evidence="8">
    <location>
        <begin position="8"/>
        <end position="23"/>
    </location>
</feature>
<accession>A0ABT4U025</accession>